<dbReference type="VEuPathDB" id="FungiDB:MFRU_005g01520"/>
<reference evidence="8 9" key="1">
    <citation type="submission" date="2019-06" db="EMBL/GenBank/DDBJ databases">
        <title>Genome Sequence of the Brown Rot Fungal Pathogen Monilinia fructicola.</title>
        <authorList>
            <person name="De Miccolis Angelini R.M."/>
            <person name="Landi L."/>
            <person name="Abate D."/>
            <person name="Pollastro S."/>
            <person name="Romanazzi G."/>
            <person name="Faretra F."/>
        </authorList>
    </citation>
    <scope>NUCLEOTIDE SEQUENCE [LARGE SCALE GENOMIC DNA]</scope>
    <source>
        <strain evidence="8 9">Mfrc123</strain>
    </source>
</reference>
<comment type="catalytic activity">
    <reaction evidence="1">
        <text>a monocarboxylic acid amide + H2O = a monocarboxylate + NH4(+)</text>
        <dbReference type="Rhea" id="RHEA:12020"/>
        <dbReference type="ChEBI" id="CHEBI:15377"/>
        <dbReference type="ChEBI" id="CHEBI:28938"/>
        <dbReference type="ChEBI" id="CHEBI:35757"/>
        <dbReference type="ChEBI" id="CHEBI:83628"/>
        <dbReference type="EC" id="3.5.1.4"/>
    </reaction>
</comment>
<evidence type="ECO:0000256" key="5">
    <source>
        <dbReference type="PIRSR" id="PIRSR001221-1"/>
    </source>
</evidence>
<dbReference type="SUPFAM" id="SSF75304">
    <property type="entry name" value="Amidase signature (AS) enzymes"/>
    <property type="match status" value="1"/>
</dbReference>
<evidence type="ECO:0000313" key="9">
    <source>
        <dbReference type="Proteomes" id="UP000322873"/>
    </source>
</evidence>
<dbReference type="Gene3D" id="3.90.1300.10">
    <property type="entry name" value="Amidase signature (AS) domain"/>
    <property type="match status" value="1"/>
</dbReference>
<dbReference type="AlphaFoldDB" id="A0A5M9JQB7"/>
<dbReference type="Proteomes" id="UP000322873">
    <property type="component" value="Unassembled WGS sequence"/>
</dbReference>
<dbReference type="PIRSF" id="PIRSF001221">
    <property type="entry name" value="Amidase_fungi"/>
    <property type="match status" value="1"/>
</dbReference>
<feature type="active site" description="Charge relay system" evidence="5">
    <location>
        <position position="213"/>
    </location>
</feature>
<evidence type="ECO:0000259" key="7">
    <source>
        <dbReference type="Pfam" id="PF01425"/>
    </source>
</evidence>
<evidence type="ECO:0000256" key="2">
    <source>
        <dbReference type="ARBA" id="ARBA00009199"/>
    </source>
</evidence>
<dbReference type="InterPro" id="IPR023631">
    <property type="entry name" value="Amidase_dom"/>
</dbReference>
<accession>A0A5M9JQB7</accession>
<evidence type="ECO:0000256" key="6">
    <source>
        <dbReference type="PIRSR" id="PIRSR001221-2"/>
    </source>
</evidence>
<dbReference type="GO" id="GO:0004040">
    <property type="term" value="F:amidase activity"/>
    <property type="evidence" value="ECO:0007669"/>
    <property type="project" value="UniProtKB-EC"/>
</dbReference>
<comment type="caution">
    <text evidence="8">The sequence shown here is derived from an EMBL/GenBank/DDBJ whole genome shotgun (WGS) entry which is preliminary data.</text>
</comment>
<feature type="active site" description="Acyl-ester intermediate" evidence="5">
    <location>
        <position position="237"/>
    </location>
</feature>
<dbReference type="EMBL" id="VICG01000007">
    <property type="protein sequence ID" value="KAA8569992.1"/>
    <property type="molecule type" value="Genomic_DNA"/>
</dbReference>
<keyword evidence="4" id="KW-0378">Hydrolase</keyword>
<keyword evidence="9" id="KW-1185">Reference proteome</keyword>
<dbReference type="PANTHER" id="PTHR46072:SF4">
    <property type="entry name" value="AMIDASE C550.07-RELATED"/>
    <property type="match status" value="1"/>
</dbReference>
<feature type="binding site" evidence="6">
    <location>
        <position position="213"/>
    </location>
    <ligand>
        <name>substrate</name>
    </ligand>
</feature>
<evidence type="ECO:0000256" key="1">
    <source>
        <dbReference type="ARBA" id="ARBA00001311"/>
    </source>
</evidence>
<evidence type="ECO:0000313" key="8">
    <source>
        <dbReference type="EMBL" id="KAA8569992.1"/>
    </source>
</evidence>
<dbReference type="PANTHER" id="PTHR46072">
    <property type="entry name" value="AMIDASE-RELATED-RELATED"/>
    <property type="match status" value="1"/>
</dbReference>
<evidence type="ECO:0000256" key="3">
    <source>
        <dbReference type="ARBA" id="ARBA00012922"/>
    </source>
</evidence>
<organism evidence="8 9">
    <name type="scientific">Monilinia fructicola</name>
    <name type="common">Brown rot fungus</name>
    <name type="synonym">Ciboria fructicola</name>
    <dbReference type="NCBI Taxonomy" id="38448"/>
    <lineage>
        <taxon>Eukaryota</taxon>
        <taxon>Fungi</taxon>
        <taxon>Dikarya</taxon>
        <taxon>Ascomycota</taxon>
        <taxon>Pezizomycotina</taxon>
        <taxon>Leotiomycetes</taxon>
        <taxon>Helotiales</taxon>
        <taxon>Sclerotiniaceae</taxon>
        <taxon>Monilinia</taxon>
    </lineage>
</organism>
<dbReference type="PROSITE" id="PS00571">
    <property type="entry name" value="AMIDASES"/>
    <property type="match status" value="1"/>
</dbReference>
<proteinExistence type="inferred from homology"/>
<sequence length="565" mass="62468">MTPAVITTKSGASWQEVAKDRQRHRDETISAVEPAIPEITNVPLNTLSVAKQVLTADEIKITEATVEHLVAKLAKGELSSIKVASAFLRRAALAQKVTNCITELLPERALSRARYLDEYLKTNGKPLGPLHGIPISVKEHIGVEGLDHNAGFVAWVGRTSPVDSHILEIFLNAGAILYARTTQPQTLMHLETDNNIYGVTVNPFNTTLTCGGSSGGEGALIGFRGSCLGIGTDIGGSIRSPAANNGVYGMKPTARRLPVDGWTATMAGSEHIVPTIGPLSTSLEGCKVFIKTLIDAKPWYKEPSLLPLPWKEEQFFKGKKLKVAVLWDDGVVKPHPPVTRAIKQVVDKLKGNDNIEVVEWKPYRHDLAWEIIANLYFADGGLQELDAIKESGEPILPLTEYVINQNSHLQAHSITSVWESQVRRENYRTEYARVWNETATSKGPNGELEGMVDVILSPVGPGSAPKLDTSKWWGYTSQWNLLDYPALVFPVDVVDVEKDSTKEKYNPRNEQDKHNWDLWEQYGAEGYKDAPVSLQLIGRRFEDEKVVQALEIIQEQTGLPFVNYI</sequence>
<feature type="binding site" evidence="6">
    <location>
        <position position="187"/>
    </location>
    <ligand>
        <name>substrate</name>
    </ligand>
</feature>
<name>A0A5M9JQB7_MONFR</name>
<evidence type="ECO:0000256" key="4">
    <source>
        <dbReference type="ARBA" id="ARBA00022801"/>
    </source>
</evidence>
<protein>
    <recommendedName>
        <fullName evidence="3">amidase</fullName>
        <ecNumber evidence="3">3.5.1.4</ecNumber>
    </recommendedName>
</protein>
<dbReference type="Pfam" id="PF01425">
    <property type="entry name" value="Amidase"/>
    <property type="match status" value="1"/>
</dbReference>
<feature type="domain" description="Amidase" evidence="7">
    <location>
        <begin position="83"/>
        <end position="546"/>
    </location>
</feature>
<dbReference type="InterPro" id="IPR036928">
    <property type="entry name" value="AS_sf"/>
</dbReference>
<dbReference type="EC" id="3.5.1.4" evidence="3"/>
<feature type="binding site" evidence="6">
    <location>
        <begin position="234"/>
        <end position="237"/>
    </location>
    <ligand>
        <name>substrate</name>
    </ligand>
</feature>
<gene>
    <name evidence="8" type="ORF">EYC84_002330</name>
</gene>
<dbReference type="OrthoDB" id="6428749at2759"/>
<feature type="active site" description="Charge relay system" evidence="5">
    <location>
        <position position="138"/>
    </location>
</feature>
<dbReference type="InterPro" id="IPR020556">
    <property type="entry name" value="Amidase_CS"/>
</dbReference>
<comment type="similarity">
    <text evidence="2">Belongs to the amidase family.</text>
</comment>